<dbReference type="PRINTS" id="PR00417">
    <property type="entry name" value="PRTPISMRASEI"/>
</dbReference>
<dbReference type="GO" id="GO:0003677">
    <property type="term" value="F:DNA binding"/>
    <property type="evidence" value="ECO:0007669"/>
    <property type="project" value="UniProtKB-KW"/>
</dbReference>
<dbReference type="CDD" id="cd03362">
    <property type="entry name" value="TOPRIM_TopoIA_TopoIII"/>
    <property type="match status" value="1"/>
</dbReference>
<evidence type="ECO:0000256" key="10">
    <source>
        <dbReference type="ARBA" id="ARBA00031985"/>
    </source>
</evidence>
<evidence type="ECO:0000256" key="12">
    <source>
        <dbReference type="ARBA" id="ARBA00032877"/>
    </source>
</evidence>
<evidence type="ECO:0000259" key="14">
    <source>
        <dbReference type="PROSITE" id="PS50880"/>
    </source>
</evidence>
<feature type="region of interest" description="Disordered" evidence="13">
    <location>
        <begin position="822"/>
        <end position="896"/>
    </location>
</feature>
<keyword evidence="8 16" id="KW-0413">Isomerase</keyword>
<dbReference type="PROSITE" id="PS50880">
    <property type="entry name" value="TOPRIM"/>
    <property type="match status" value="1"/>
</dbReference>
<dbReference type="EC" id="5.6.2.1" evidence="3"/>
<comment type="similarity">
    <text evidence="2">Belongs to the type IA topoisomerase family.</text>
</comment>
<proteinExistence type="inferred from homology"/>
<dbReference type="InterPro" id="IPR013826">
    <property type="entry name" value="Topo_IA_cen_sub3"/>
</dbReference>
<dbReference type="OrthoDB" id="9803554at2"/>
<dbReference type="Pfam" id="PF01751">
    <property type="entry name" value="Toprim"/>
    <property type="match status" value="1"/>
</dbReference>
<dbReference type="InterPro" id="IPR023406">
    <property type="entry name" value="Topo_IA_AS"/>
</dbReference>
<dbReference type="InterPro" id="IPR006171">
    <property type="entry name" value="TOPRIM_dom"/>
</dbReference>
<evidence type="ECO:0000256" key="7">
    <source>
        <dbReference type="ARBA" id="ARBA00023125"/>
    </source>
</evidence>
<keyword evidence="5" id="KW-0460">Magnesium</keyword>
<dbReference type="InterPro" id="IPR023405">
    <property type="entry name" value="Topo_IA_core_domain"/>
</dbReference>
<keyword evidence="7" id="KW-0238">DNA-binding</keyword>
<dbReference type="eggNOG" id="COG0550">
    <property type="taxonomic scope" value="Bacteria"/>
</dbReference>
<dbReference type="EMBL" id="CP000090">
    <property type="protein sequence ID" value="AAZ62770.1"/>
    <property type="molecule type" value="Genomic_DNA"/>
</dbReference>
<dbReference type="Gene3D" id="1.10.460.10">
    <property type="entry name" value="Topoisomerase I, domain 2"/>
    <property type="match status" value="1"/>
</dbReference>
<dbReference type="SMART" id="SM00437">
    <property type="entry name" value="TOP1Ac"/>
    <property type="match status" value="1"/>
</dbReference>
<feature type="compositionally biased region" description="Low complexity" evidence="13">
    <location>
        <begin position="825"/>
        <end position="869"/>
    </location>
</feature>
<dbReference type="AlphaFoldDB" id="Q46VR4"/>
<evidence type="ECO:0000256" key="6">
    <source>
        <dbReference type="ARBA" id="ARBA00023029"/>
    </source>
</evidence>
<evidence type="ECO:0000256" key="1">
    <source>
        <dbReference type="ARBA" id="ARBA00000213"/>
    </source>
</evidence>
<dbReference type="Pfam" id="PF13342">
    <property type="entry name" value="Toprim_Crpt"/>
    <property type="match status" value="2"/>
</dbReference>
<name>Q46VR4_CUPPJ</name>
<feature type="compositionally biased region" description="Low complexity" evidence="13">
    <location>
        <begin position="887"/>
        <end position="896"/>
    </location>
</feature>
<feature type="compositionally biased region" description="Basic residues" evidence="13">
    <location>
        <begin position="870"/>
        <end position="886"/>
    </location>
</feature>
<dbReference type="SUPFAM" id="SSF56712">
    <property type="entry name" value="Prokaryotic type I DNA topoisomerase"/>
    <property type="match status" value="1"/>
</dbReference>
<dbReference type="HOGENOM" id="CLU_002929_5_2_4"/>
<dbReference type="GO" id="GO:0046872">
    <property type="term" value="F:metal ion binding"/>
    <property type="evidence" value="ECO:0007669"/>
    <property type="project" value="UniProtKB-KW"/>
</dbReference>
<dbReference type="STRING" id="264198.Reut_A3412"/>
<evidence type="ECO:0000259" key="15">
    <source>
        <dbReference type="PROSITE" id="PS52039"/>
    </source>
</evidence>
<dbReference type="PROSITE" id="PS52039">
    <property type="entry name" value="TOPO_IA_2"/>
    <property type="match status" value="1"/>
</dbReference>
<dbReference type="InterPro" id="IPR005738">
    <property type="entry name" value="TopoIII"/>
</dbReference>
<evidence type="ECO:0000256" key="8">
    <source>
        <dbReference type="ARBA" id="ARBA00023235"/>
    </source>
</evidence>
<feature type="domain" description="Toprim" evidence="14">
    <location>
        <begin position="3"/>
        <end position="136"/>
    </location>
</feature>
<dbReference type="InterPro" id="IPR003602">
    <property type="entry name" value="Topo_IA_DNA-bd_dom"/>
</dbReference>
<dbReference type="GO" id="GO:0006310">
    <property type="term" value="P:DNA recombination"/>
    <property type="evidence" value="ECO:0007669"/>
    <property type="project" value="TreeGrafter"/>
</dbReference>
<evidence type="ECO:0000256" key="11">
    <source>
        <dbReference type="ARBA" id="ARBA00032235"/>
    </source>
</evidence>
<dbReference type="Gene3D" id="3.40.50.140">
    <property type="match status" value="1"/>
</dbReference>
<dbReference type="InterPro" id="IPR003601">
    <property type="entry name" value="Topo_IA_2"/>
</dbReference>
<protein>
    <recommendedName>
        <fullName evidence="3">DNA topoisomerase</fullName>
        <ecNumber evidence="3">5.6.2.1</ecNumber>
    </recommendedName>
    <alternativeName>
        <fullName evidence="12">Omega-protein</fullName>
    </alternativeName>
    <alternativeName>
        <fullName evidence="11">Relaxing enzyme</fullName>
    </alternativeName>
    <alternativeName>
        <fullName evidence="9">Swivelase</fullName>
    </alternativeName>
    <alternativeName>
        <fullName evidence="10">Untwisting enzyme</fullName>
    </alternativeName>
</protein>
<dbReference type="GO" id="GO:0006265">
    <property type="term" value="P:DNA topological change"/>
    <property type="evidence" value="ECO:0007669"/>
    <property type="project" value="InterPro"/>
</dbReference>
<evidence type="ECO:0000256" key="2">
    <source>
        <dbReference type="ARBA" id="ARBA00009446"/>
    </source>
</evidence>
<evidence type="ECO:0000256" key="13">
    <source>
        <dbReference type="SAM" id="MobiDB-lite"/>
    </source>
</evidence>
<sequence>MSKALIIAEKPSVAADIARALGGFTKHDEYFESDDYVLSSAVGHLVEIAAPDEYEVKRGKWSFANLPVIPPHFDLRPIAKTESRLKVLNKLIKRKDVTGLINACDAGREGELIFRLIAQQAKAKQPVRRLWLQSMTPQAIRDGFASLRADEDMLPLADAARCRSEADWLVGINGTRAMTAFNSKGGGFFLTTVGRVQTPTLSIVVEREEKIKHFVPRDYWEVHAEFIAAAGLYEGRWFDPKFKKSEFDPEARESRLWSEAEAKSIVAACRDKTGTVTEESKPSTQQSPALFDLTTLQREANSRFGFSAKNTLGLAQALYEKHKVLTYPRTDARALPEDYMETVKQTMTMLADSSPNYLPHAKKILSQGWVKPNKKIFDNSKISDHFAIIPTLQAPKNLSEPEQKLYDLVVRRFLAVFFPAAEFQVTTRITEVAGHHFKTEGKVLVNPGWLVIYGREAQGDKDAANLVPVAKDEKVKTDKVESVGLTTKPPARYNEATLLSAMEGAGKLVDDDALREAMAGKGLGTPATRAAIIEGLLTEKYLVREGRELIPTAKAFQLMTLLRGLGVQELTQAELTGEWEHKLSQIERGRLKRDEFMLEIAQMTQQIVKRAKEYDSDTIPGDYATLDTPCPQCGGQVKENYRRFACMACEFSISKIPGGRQFEIEEVEELLLKREIGPLQGFRSKMGRPFAAILKIAKDDEGHFKMEFDFGQNDDEGDGEPVDFSGQEPVGTCPKCGGAVFEHGMKYVCENSVASPKSCDFTTGKIILQQEISREQVGKLLNDGRTDLLTGFKSSRTGRNFKAFLVRQADGKIGFEFEAREPKAGAKASGKTASRAAAETGEAEAAAAKAPAKKAAATKTATKTTATKTAAKKAPAKTVAAKKTRAAGKATVEAEE</sequence>
<organism evidence="16">
    <name type="scientific">Cupriavidus pinatubonensis (strain JMP 134 / LMG 1197)</name>
    <name type="common">Cupriavidus necator (strain JMP 134)</name>
    <dbReference type="NCBI Taxonomy" id="264198"/>
    <lineage>
        <taxon>Bacteria</taxon>
        <taxon>Pseudomonadati</taxon>
        <taxon>Pseudomonadota</taxon>
        <taxon>Betaproteobacteria</taxon>
        <taxon>Burkholderiales</taxon>
        <taxon>Burkholderiaceae</taxon>
        <taxon>Cupriavidus</taxon>
    </lineage>
</organism>
<dbReference type="InterPro" id="IPR025589">
    <property type="entry name" value="Toprim_C_rpt"/>
</dbReference>
<keyword evidence="4" id="KW-0479">Metal-binding</keyword>
<dbReference type="NCBIfam" id="NF006032">
    <property type="entry name" value="PRK08173.1"/>
    <property type="match status" value="1"/>
</dbReference>
<reference evidence="16" key="1">
    <citation type="submission" date="2005-08" db="EMBL/GenBank/DDBJ databases">
        <title>Complete sequence of Chromosome1 of Ralstonia eutropha JMP134.</title>
        <authorList>
            <person name="Copeland A."/>
            <person name="Lucas S."/>
            <person name="Lapidus A."/>
            <person name="Barry K."/>
            <person name="Detter J.C."/>
            <person name="Glavina T."/>
            <person name="Hammon N."/>
            <person name="Israni S."/>
            <person name="Pitluck S."/>
            <person name="Goltsman E."/>
            <person name="Martinez M."/>
            <person name="Schmutz J."/>
            <person name="Larimer F."/>
            <person name="Land M."/>
            <person name="Lykidis A."/>
            <person name="Richardson P."/>
        </authorList>
    </citation>
    <scope>NUCLEOTIDE SEQUENCE</scope>
    <source>
        <strain evidence="16">JMP134</strain>
    </source>
</reference>
<dbReference type="GO" id="GO:0043597">
    <property type="term" value="C:cytoplasmic replication fork"/>
    <property type="evidence" value="ECO:0007669"/>
    <property type="project" value="TreeGrafter"/>
</dbReference>
<dbReference type="PROSITE" id="PS00396">
    <property type="entry name" value="TOPO_IA_1"/>
    <property type="match status" value="1"/>
</dbReference>
<evidence type="ECO:0000313" key="16">
    <source>
        <dbReference type="EMBL" id="AAZ62770.1"/>
    </source>
</evidence>
<dbReference type="InterPro" id="IPR034144">
    <property type="entry name" value="TOPRIM_TopoIII"/>
</dbReference>
<evidence type="ECO:0000256" key="5">
    <source>
        <dbReference type="ARBA" id="ARBA00022842"/>
    </source>
</evidence>
<dbReference type="InterPro" id="IPR000380">
    <property type="entry name" value="Topo_IA"/>
</dbReference>
<dbReference type="InterPro" id="IPR013825">
    <property type="entry name" value="Topo_IA_cen_sub2"/>
</dbReference>
<dbReference type="SMART" id="SM00493">
    <property type="entry name" value="TOPRIM"/>
    <property type="match status" value="1"/>
</dbReference>
<dbReference type="InterPro" id="IPR013497">
    <property type="entry name" value="Topo_IA_cen"/>
</dbReference>
<evidence type="ECO:0000256" key="4">
    <source>
        <dbReference type="ARBA" id="ARBA00022723"/>
    </source>
</evidence>
<evidence type="ECO:0000256" key="3">
    <source>
        <dbReference type="ARBA" id="ARBA00012891"/>
    </source>
</evidence>
<dbReference type="GO" id="GO:0003917">
    <property type="term" value="F:DNA topoisomerase type I (single strand cut, ATP-independent) activity"/>
    <property type="evidence" value="ECO:0007669"/>
    <property type="project" value="UniProtKB-EC"/>
</dbReference>
<dbReference type="Gene3D" id="2.70.20.10">
    <property type="entry name" value="Topoisomerase I, domain 3"/>
    <property type="match status" value="1"/>
</dbReference>
<dbReference type="NCBIfam" id="NF011313">
    <property type="entry name" value="PRK14724.1"/>
    <property type="match status" value="1"/>
</dbReference>
<keyword evidence="6" id="KW-0799">Topoisomerase</keyword>
<dbReference type="CDD" id="cd00186">
    <property type="entry name" value="TOP1Ac"/>
    <property type="match status" value="1"/>
</dbReference>
<dbReference type="SMART" id="SM00436">
    <property type="entry name" value="TOP1Bc"/>
    <property type="match status" value="1"/>
</dbReference>
<accession>Q46VR4</accession>
<comment type="catalytic activity">
    <reaction evidence="1">
        <text>ATP-independent breakage of single-stranded DNA, followed by passage and rejoining.</text>
        <dbReference type="EC" id="5.6.2.1"/>
    </reaction>
</comment>
<dbReference type="NCBIfam" id="TIGR01056">
    <property type="entry name" value="topB"/>
    <property type="match status" value="1"/>
</dbReference>
<evidence type="ECO:0000256" key="9">
    <source>
        <dbReference type="ARBA" id="ARBA00030003"/>
    </source>
</evidence>
<dbReference type="PANTHER" id="PTHR11390:SF21">
    <property type="entry name" value="DNA TOPOISOMERASE 3-ALPHA"/>
    <property type="match status" value="1"/>
</dbReference>
<dbReference type="Gene3D" id="1.10.290.10">
    <property type="entry name" value="Topoisomerase I, domain 4"/>
    <property type="match status" value="1"/>
</dbReference>
<dbReference type="KEGG" id="reu:Reut_A3412"/>
<dbReference type="Pfam" id="PF01131">
    <property type="entry name" value="Topoisom_bac"/>
    <property type="match status" value="1"/>
</dbReference>
<dbReference type="InterPro" id="IPR013824">
    <property type="entry name" value="Topo_IA_cen_sub1"/>
</dbReference>
<dbReference type="PANTHER" id="PTHR11390">
    <property type="entry name" value="PROKARYOTIC DNA TOPOISOMERASE"/>
    <property type="match status" value="1"/>
</dbReference>
<dbReference type="NCBIfam" id="NF005829">
    <property type="entry name" value="PRK07726.1"/>
    <property type="match status" value="1"/>
</dbReference>
<feature type="domain" description="Topo IA-type catalytic" evidence="15">
    <location>
        <begin position="153"/>
        <end position="608"/>
    </location>
</feature>
<gene>
    <name evidence="16" type="ordered locus">Reut_A3412</name>
</gene>
<dbReference type="GO" id="GO:0006281">
    <property type="term" value="P:DNA repair"/>
    <property type="evidence" value="ECO:0007669"/>
    <property type="project" value="TreeGrafter"/>
</dbReference>